<accession>A0A2S8SRW9</accession>
<dbReference type="AlphaFoldDB" id="A0A2S8SRW9"/>
<keyword evidence="1" id="KW-0812">Transmembrane</keyword>
<comment type="caution">
    <text evidence="2">The sequence shown here is derived from an EMBL/GenBank/DDBJ whole genome shotgun (WGS) entry which is preliminary data.</text>
</comment>
<dbReference type="Proteomes" id="UP000237684">
    <property type="component" value="Unassembled WGS sequence"/>
</dbReference>
<feature type="transmembrane region" description="Helical" evidence="1">
    <location>
        <begin position="12"/>
        <end position="34"/>
    </location>
</feature>
<keyword evidence="1" id="KW-1133">Transmembrane helix</keyword>
<organism evidence="2 3">
    <name type="scientific">Abditibacterium utsteinense</name>
    <dbReference type="NCBI Taxonomy" id="1960156"/>
    <lineage>
        <taxon>Bacteria</taxon>
        <taxon>Pseudomonadati</taxon>
        <taxon>Abditibacteriota</taxon>
        <taxon>Abditibacteriia</taxon>
        <taxon>Abditibacteriales</taxon>
        <taxon>Abditibacteriaceae</taxon>
        <taxon>Abditibacterium</taxon>
    </lineage>
</organism>
<dbReference type="EMBL" id="NIGF01000010">
    <property type="protein sequence ID" value="PQV63554.1"/>
    <property type="molecule type" value="Genomic_DNA"/>
</dbReference>
<keyword evidence="3" id="KW-1185">Reference proteome</keyword>
<gene>
    <name evidence="2" type="ORF">B1R32_11017</name>
</gene>
<evidence type="ECO:0000313" key="2">
    <source>
        <dbReference type="EMBL" id="PQV63554.1"/>
    </source>
</evidence>
<proteinExistence type="predicted"/>
<evidence type="ECO:0000313" key="3">
    <source>
        <dbReference type="Proteomes" id="UP000237684"/>
    </source>
</evidence>
<protein>
    <submittedName>
        <fullName evidence="2">Uncharacterized protein</fullName>
    </submittedName>
</protein>
<keyword evidence="1" id="KW-0472">Membrane</keyword>
<reference evidence="2 3" key="1">
    <citation type="journal article" date="2018" name="Syst. Appl. Microbiol.">
        <title>Abditibacterium utsteinense sp. nov., the first cultivated member of candidate phylum FBP, isolated from ice-free Antarctic soil samples.</title>
        <authorList>
            <person name="Tahon G."/>
            <person name="Tytgat B."/>
            <person name="Lebbe L."/>
            <person name="Carlier A."/>
            <person name="Willems A."/>
        </authorList>
    </citation>
    <scope>NUCLEOTIDE SEQUENCE [LARGE SCALE GENOMIC DNA]</scope>
    <source>
        <strain evidence="2 3">LMG 29911</strain>
    </source>
</reference>
<sequence length="48" mass="5404">MKPALRIEIQYAARASFFVELGFVFGSQLFQVLLVRVNTTAAMRSVRA</sequence>
<dbReference type="InParanoid" id="A0A2S8SRW9"/>
<evidence type="ECO:0000256" key="1">
    <source>
        <dbReference type="SAM" id="Phobius"/>
    </source>
</evidence>
<name>A0A2S8SRW9_9BACT</name>